<dbReference type="PRINTS" id="PR00081">
    <property type="entry name" value="GDHRDH"/>
</dbReference>
<dbReference type="EMBL" id="PVNP01000009">
    <property type="protein sequence ID" value="PRO75431.1"/>
    <property type="molecule type" value="Genomic_DNA"/>
</dbReference>
<dbReference type="InterPro" id="IPR050259">
    <property type="entry name" value="SDR"/>
</dbReference>
<dbReference type="InterPro" id="IPR020904">
    <property type="entry name" value="Sc_DH/Rdtase_CS"/>
</dbReference>
<sequence length="264" mass="27687">MKIDLHEKVAIITGSTEGIGLGAAKQLAQCGAKVIVNGRTEQKVTQAVDAVKQAVANADVSGVAADLSTAEGCNKLIKAVPAADILVNNLGIYGTQDFFDTDDDTWQQYYDVNVMSAVRLSRHYAPAMVENSWGRILYVASESALNIPGDMIHYGVSKTALLGLSRGLAKRLAGSGVTVNAVLPGPTLSEGAQAFLAQSAEENGISIEEAGVKFVMENRPSSVIQRMATVEEVASMITYTCSTLASATTGSALRVDGGVVDFIM</sequence>
<proteinExistence type="inferred from homology"/>
<evidence type="ECO:0000256" key="2">
    <source>
        <dbReference type="RuleBase" id="RU000363"/>
    </source>
</evidence>
<organism evidence="3 4">
    <name type="scientific">Alteromonas alba</name>
    <dbReference type="NCBI Taxonomy" id="2079529"/>
    <lineage>
        <taxon>Bacteria</taxon>
        <taxon>Pseudomonadati</taxon>
        <taxon>Pseudomonadota</taxon>
        <taxon>Gammaproteobacteria</taxon>
        <taxon>Alteromonadales</taxon>
        <taxon>Alteromonadaceae</taxon>
        <taxon>Alteromonas/Salinimonas group</taxon>
        <taxon>Alteromonas</taxon>
    </lineage>
</organism>
<keyword evidence="4" id="KW-1185">Reference proteome</keyword>
<dbReference type="SUPFAM" id="SSF51735">
    <property type="entry name" value="NAD(P)-binding Rossmann-fold domains"/>
    <property type="match status" value="1"/>
</dbReference>
<evidence type="ECO:0000313" key="3">
    <source>
        <dbReference type="EMBL" id="PRO75431.1"/>
    </source>
</evidence>
<evidence type="ECO:0000313" key="4">
    <source>
        <dbReference type="Proteomes" id="UP000238949"/>
    </source>
</evidence>
<name>A0A2S9VG37_9ALTE</name>
<dbReference type="Gene3D" id="3.40.50.720">
    <property type="entry name" value="NAD(P)-binding Rossmann-like Domain"/>
    <property type="match status" value="1"/>
</dbReference>
<dbReference type="Pfam" id="PF00106">
    <property type="entry name" value="adh_short"/>
    <property type="match status" value="1"/>
</dbReference>
<evidence type="ECO:0000256" key="1">
    <source>
        <dbReference type="ARBA" id="ARBA00006484"/>
    </source>
</evidence>
<dbReference type="Proteomes" id="UP000238949">
    <property type="component" value="Unassembled WGS sequence"/>
</dbReference>
<comment type="caution">
    <text evidence="3">The sequence shown here is derived from an EMBL/GenBank/DDBJ whole genome shotgun (WGS) entry which is preliminary data.</text>
</comment>
<reference evidence="4" key="1">
    <citation type="journal article" date="2020" name="Int. J. Syst. Evol. Microbiol.">
        <title>Alteromonas alba sp. nov., a marine bacterium isolated from the seawater of the West Pacific Ocean.</title>
        <authorList>
            <person name="Sun C."/>
            <person name="Wu Y.-H."/>
            <person name="Xamxidin M."/>
            <person name="Cheng H."/>
            <person name="Xu X.-W."/>
        </authorList>
    </citation>
    <scope>NUCLEOTIDE SEQUENCE [LARGE SCALE GENOMIC DNA]</scope>
    <source>
        <strain evidence="4">190</strain>
    </source>
</reference>
<accession>A0A2S9VG37</accession>
<dbReference type="FunFam" id="3.40.50.720:FF:000084">
    <property type="entry name" value="Short-chain dehydrogenase reductase"/>
    <property type="match status" value="1"/>
</dbReference>
<dbReference type="InterPro" id="IPR036291">
    <property type="entry name" value="NAD(P)-bd_dom_sf"/>
</dbReference>
<dbReference type="GO" id="GO:0032787">
    <property type="term" value="P:monocarboxylic acid metabolic process"/>
    <property type="evidence" value="ECO:0007669"/>
    <property type="project" value="UniProtKB-ARBA"/>
</dbReference>
<dbReference type="AlphaFoldDB" id="A0A2S9VG37"/>
<gene>
    <name evidence="3" type="ORF">C6Y40_01175</name>
</gene>
<dbReference type="OrthoDB" id="9787298at2"/>
<dbReference type="InterPro" id="IPR002347">
    <property type="entry name" value="SDR_fam"/>
</dbReference>
<protein>
    <submittedName>
        <fullName evidence="3">Oxidoreductase</fullName>
    </submittedName>
</protein>
<dbReference type="CDD" id="cd05233">
    <property type="entry name" value="SDR_c"/>
    <property type="match status" value="1"/>
</dbReference>
<dbReference type="PRINTS" id="PR00080">
    <property type="entry name" value="SDRFAMILY"/>
</dbReference>
<dbReference type="PROSITE" id="PS00061">
    <property type="entry name" value="ADH_SHORT"/>
    <property type="match status" value="1"/>
</dbReference>
<comment type="similarity">
    <text evidence="1 2">Belongs to the short-chain dehydrogenases/reductases (SDR) family.</text>
</comment>
<dbReference type="PANTHER" id="PTHR42879">
    <property type="entry name" value="3-OXOACYL-(ACYL-CARRIER-PROTEIN) REDUCTASE"/>
    <property type="match status" value="1"/>
</dbReference>
<dbReference type="RefSeq" id="WP_105932943.1">
    <property type="nucleotide sequence ID" value="NZ_PVNP01000009.1"/>
</dbReference>